<feature type="compositionally biased region" description="Polar residues" evidence="1">
    <location>
        <begin position="207"/>
        <end position="218"/>
    </location>
</feature>
<dbReference type="PANTHER" id="PTHR33673:SF36">
    <property type="entry name" value="MYB-LIKE PROTEIN Q"/>
    <property type="match status" value="1"/>
</dbReference>
<dbReference type="PANTHER" id="PTHR33673">
    <property type="entry name" value="SUPPRESSOR SRP40-LIKE PROTEIN"/>
    <property type="match status" value="1"/>
</dbReference>
<feature type="compositionally biased region" description="Low complexity" evidence="1">
    <location>
        <begin position="54"/>
        <end position="68"/>
    </location>
</feature>
<dbReference type="Proteomes" id="UP001497457">
    <property type="component" value="Chromosome 18b"/>
</dbReference>
<protein>
    <submittedName>
        <fullName evidence="2">Uncharacterized protein</fullName>
    </submittedName>
</protein>
<feature type="compositionally biased region" description="Basic and acidic residues" evidence="1">
    <location>
        <begin position="133"/>
        <end position="143"/>
    </location>
</feature>
<evidence type="ECO:0000313" key="3">
    <source>
        <dbReference type="Proteomes" id="UP001497457"/>
    </source>
</evidence>
<feature type="region of interest" description="Disordered" evidence="1">
    <location>
        <begin position="258"/>
        <end position="318"/>
    </location>
</feature>
<feature type="compositionally biased region" description="Low complexity" evidence="1">
    <location>
        <begin position="15"/>
        <end position="36"/>
    </location>
</feature>
<proteinExistence type="predicted"/>
<dbReference type="EMBL" id="OZ075128">
    <property type="protein sequence ID" value="CAL4958738.1"/>
    <property type="molecule type" value="Genomic_DNA"/>
</dbReference>
<sequence length="432" mass="44458">MEPQPGSPASPPSPGTSSSSSSPNSATEVVAPSDEMPAPEEPAEVEQEPAGRKSTSSSSSSSSESSAESLRDVDVVDLGDTSAAALPEPSADDGKPDGEATPVEKQAAPPVVETAAGTKPEDDGQSAAAPVVKPDDEQAKPDDWATWPEEAPPPPAVDYSFSSDGSGGPGAGAAPAWPTAETPQQVHALPPPAPEFDPGRIPASVFQPRTSTSQAEWSMTSNESLFSIQGASDMPPYAAGSRSHFDFFYDEAMAAAEAESGNNKLPSVAEGTEPAAESSSSSREFKVPGSAGSLGGSDDNASKKAAAYRRHDSGSGGSSSNFSFAFPILAPTSPKKKELAGSALYQPLEKGWEPQRPPAATQMEPPGASAFVEMTTEAERRGSTDGCCCCGCCWFDCSWATCCGWWRCCSCGCGCGCCSCPSFCRCSWCLCS</sequence>
<evidence type="ECO:0000256" key="1">
    <source>
        <dbReference type="SAM" id="MobiDB-lite"/>
    </source>
</evidence>
<reference evidence="3" key="1">
    <citation type="submission" date="2024-06" db="EMBL/GenBank/DDBJ databases">
        <authorList>
            <person name="Ryan C."/>
        </authorList>
    </citation>
    <scope>NUCLEOTIDE SEQUENCE [LARGE SCALE GENOMIC DNA]</scope>
</reference>
<feature type="compositionally biased region" description="Pro residues" evidence="1">
    <location>
        <begin position="1"/>
        <end position="14"/>
    </location>
</feature>
<evidence type="ECO:0000313" key="2">
    <source>
        <dbReference type="EMBL" id="CAL4958738.1"/>
    </source>
</evidence>
<gene>
    <name evidence="2" type="ORF">URODEC1_LOCUS43296</name>
</gene>
<reference evidence="2 3" key="2">
    <citation type="submission" date="2024-10" db="EMBL/GenBank/DDBJ databases">
        <authorList>
            <person name="Ryan C."/>
        </authorList>
    </citation>
    <scope>NUCLEOTIDE SEQUENCE [LARGE SCALE GENOMIC DNA]</scope>
</reference>
<keyword evidence="3" id="KW-1185">Reference proteome</keyword>
<dbReference type="AlphaFoldDB" id="A0ABC8ZI29"/>
<name>A0ABC8ZI29_9POAL</name>
<feature type="compositionally biased region" description="Acidic residues" evidence="1">
    <location>
        <begin position="37"/>
        <end position="47"/>
    </location>
</feature>
<accession>A0ABC8ZI29</accession>
<organism evidence="2 3">
    <name type="scientific">Urochloa decumbens</name>
    <dbReference type="NCBI Taxonomy" id="240449"/>
    <lineage>
        <taxon>Eukaryota</taxon>
        <taxon>Viridiplantae</taxon>
        <taxon>Streptophyta</taxon>
        <taxon>Embryophyta</taxon>
        <taxon>Tracheophyta</taxon>
        <taxon>Spermatophyta</taxon>
        <taxon>Magnoliopsida</taxon>
        <taxon>Liliopsida</taxon>
        <taxon>Poales</taxon>
        <taxon>Poaceae</taxon>
        <taxon>PACMAD clade</taxon>
        <taxon>Panicoideae</taxon>
        <taxon>Panicodae</taxon>
        <taxon>Paniceae</taxon>
        <taxon>Melinidinae</taxon>
        <taxon>Urochloa</taxon>
    </lineage>
</organism>
<feature type="region of interest" description="Disordered" evidence="1">
    <location>
        <begin position="1"/>
        <end position="218"/>
    </location>
</feature>